<dbReference type="Pfam" id="PF23234">
    <property type="entry name" value="WHD_4th_Lhr"/>
    <property type="match status" value="1"/>
</dbReference>
<keyword evidence="5" id="KW-1185">Reference proteome</keyword>
<evidence type="ECO:0000313" key="5">
    <source>
        <dbReference type="Proteomes" id="UP001321421"/>
    </source>
</evidence>
<evidence type="ECO:0008006" key="6">
    <source>
        <dbReference type="Google" id="ProtNLM"/>
    </source>
</evidence>
<dbReference type="InterPro" id="IPR055368">
    <property type="entry name" value="WH3_Lhr"/>
</dbReference>
<feature type="region of interest" description="Disordered" evidence="1">
    <location>
        <begin position="308"/>
        <end position="440"/>
    </location>
</feature>
<sequence>MALPASGLESLVLPARVASYRPSMLDELMAGGEVLWQGRGALSGDDGWMSLHLADSAHLTLTPPDAELELGPLHERVLQALEGGGAFFFSTLSERVAALSAGEVVGDDRLTEALWDLVWGGLVTGDTLAPLRALVGGGRPAHRARRTGPARSRYGRARTSLGGVPVGRRGVTGAGTSRVATPGKVGGRWSLLPPAADAPTERALATAEVLLDRYGIVTRGSVMAEGVPDGFAGVYRVLSTAEESGRVRRGYFVEGLGAAQFGTAGAVDRLRAVGRPTAPATDSLWEQPRPELSTAQVLAAADPANPYGAALPWPDRPTSPTVRPAVQRRRVARPRVQPPRVTGRVASPAPWSCLSTAPSCSTSSAAARPCCRGATTRPPCARPPTPWPWRSAKERSASSPSPPPTATSCSAPSTRSPPPSRPAASTPPPRSPPARVRLRG</sequence>
<name>A0ABN6YK40_9MICO</name>
<dbReference type="EMBL" id="AP027735">
    <property type="protein sequence ID" value="BDZ57501.1"/>
    <property type="molecule type" value="Genomic_DNA"/>
</dbReference>
<feature type="compositionally biased region" description="Pro residues" evidence="1">
    <location>
        <begin position="415"/>
        <end position="432"/>
    </location>
</feature>
<feature type="region of interest" description="Disordered" evidence="1">
    <location>
        <begin position="139"/>
        <end position="159"/>
    </location>
</feature>
<gene>
    <name evidence="4" type="ORF">GCM10025872_11580</name>
</gene>
<protein>
    <recommendedName>
        <fullName evidence="6">ATP-dependent helicase</fullName>
    </recommendedName>
</protein>
<feature type="domain" description="Large helicase-related protein winged-helix" evidence="2">
    <location>
        <begin position="197"/>
        <end position="277"/>
    </location>
</feature>
<dbReference type="Pfam" id="PF23235">
    <property type="entry name" value="WHD_3rd_Lhr"/>
    <property type="match status" value="1"/>
</dbReference>
<evidence type="ECO:0000259" key="2">
    <source>
        <dbReference type="Pfam" id="PF23234"/>
    </source>
</evidence>
<feature type="compositionally biased region" description="Low complexity" evidence="1">
    <location>
        <begin position="352"/>
        <end position="379"/>
    </location>
</feature>
<evidence type="ECO:0000313" key="4">
    <source>
        <dbReference type="EMBL" id="BDZ57501.1"/>
    </source>
</evidence>
<proteinExistence type="predicted"/>
<feature type="domain" description="Large helicase-related protein winged-helix" evidence="3">
    <location>
        <begin position="1"/>
        <end position="54"/>
    </location>
</feature>
<reference evidence="5" key="1">
    <citation type="journal article" date="2019" name="Int. J. Syst. Evol. Microbiol.">
        <title>The Global Catalogue of Microorganisms (GCM) 10K type strain sequencing project: providing services to taxonomists for standard genome sequencing and annotation.</title>
        <authorList>
            <consortium name="The Broad Institute Genomics Platform"/>
            <consortium name="The Broad Institute Genome Sequencing Center for Infectious Disease"/>
            <person name="Wu L."/>
            <person name="Ma J."/>
        </authorList>
    </citation>
    <scope>NUCLEOTIDE SEQUENCE [LARGE SCALE GENOMIC DNA]</scope>
    <source>
        <strain evidence="5">NBRC 110608</strain>
    </source>
</reference>
<evidence type="ECO:0000259" key="3">
    <source>
        <dbReference type="Pfam" id="PF23235"/>
    </source>
</evidence>
<organism evidence="4 5">
    <name type="scientific">Barrientosiimonas endolithica</name>
    <dbReference type="NCBI Taxonomy" id="1535208"/>
    <lineage>
        <taxon>Bacteria</taxon>
        <taxon>Bacillati</taxon>
        <taxon>Actinomycetota</taxon>
        <taxon>Actinomycetes</taxon>
        <taxon>Micrococcales</taxon>
        <taxon>Dermacoccaceae</taxon>
        <taxon>Barrientosiimonas</taxon>
    </lineage>
</organism>
<evidence type="ECO:0000256" key="1">
    <source>
        <dbReference type="SAM" id="MobiDB-lite"/>
    </source>
</evidence>
<dbReference type="Proteomes" id="UP001321421">
    <property type="component" value="Chromosome"/>
</dbReference>
<accession>A0ABN6YK40</accession>
<dbReference type="InterPro" id="IPR055367">
    <property type="entry name" value="WH4_Lhr"/>
</dbReference>
<feature type="compositionally biased region" description="Basic residues" evidence="1">
    <location>
        <begin position="140"/>
        <end position="156"/>
    </location>
</feature>